<evidence type="ECO:0000256" key="2">
    <source>
        <dbReference type="PROSITE-ProRule" id="PRU00059"/>
    </source>
</evidence>
<accession>A0A9P0FAJ8</accession>
<dbReference type="SUPFAM" id="SSF49854">
    <property type="entry name" value="Spermadhesin, CUB domain"/>
    <property type="match status" value="1"/>
</dbReference>
<dbReference type="EMBL" id="OV121132">
    <property type="protein sequence ID" value="CAH0546078.1"/>
    <property type="molecule type" value="Genomic_DNA"/>
</dbReference>
<dbReference type="PANTHER" id="PTHR33236">
    <property type="entry name" value="INTRAFLAGELLAR TRANSPORT PROTEIN 122 FAMILY PROTEIN-RELATED"/>
    <property type="match status" value="1"/>
</dbReference>
<dbReference type="OrthoDB" id="6337346at2759"/>
<dbReference type="InterPro" id="IPR000859">
    <property type="entry name" value="CUB_dom"/>
</dbReference>
<dbReference type="Proteomes" id="UP001154078">
    <property type="component" value="Chromosome 1"/>
</dbReference>
<dbReference type="InterPro" id="IPR035914">
    <property type="entry name" value="Sperma_CUB_dom_sf"/>
</dbReference>
<sequence length="322" mass="34176">MMGTCYRRRQCSSIDGISSGSCAKGIGVCCVVHRTCGQSSSYNNTYFTNTNYPNSDTGGTRCTMTIIRCNPDICQARIDFLSLSLAQPDANGFCTTDALQITGGAGTVPAICGENSGQHIYVDFNGNDNIQMAISTAATALMGRNWNFKVTQIGCDCPTRAPSGCLMYYTALSGTVNSFNYGTTLNAINPQTGEPGTKELVFENYGVCISMAPGYCSIEWSQAGPNSFITTGSPSEEPGTYPPDECLSDFVVIPNPYYPNGTAVGGDRFCGTAFPTVITSSKPFVLTVVTNGNETGDQGNIGFSLNYRQLPCTTGLTQMNIG</sequence>
<comment type="caution">
    <text evidence="2">Lacks conserved residue(s) required for the propagation of feature annotation.</text>
</comment>
<reference evidence="4" key="1">
    <citation type="submission" date="2021-12" db="EMBL/GenBank/DDBJ databases">
        <authorList>
            <person name="King R."/>
        </authorList>
    </citation>
    <scope>NUCLEOTIDE SEQUENCE</scope>
</reference>
<proteinExistence type="predicted"/>
<evidence type="ECO:0000256" key="1">
    <source>
        <dbReference type="ARBA" id="ARBA00023157"/>
    </source>
</evidence>
<keyword evidence="5" id="KW-1185">Reference proteome</keyword>
<gene>
    <name evidence="4" type="ORF">MELIAE_LOCUS323</name>
</gene>
<dbReference type="Pfam" id="PF26080">
    <property type="entry name" value="CUB_animal"/>
    <property type="match status" value="1"/>
</dbReference>
<evidence type="ECO:0000313" key="4">
    <source>
        <dbReference type="EMBL" id="CAH0546078.1"/>
    </source>
</evidence>
<evidence type="ECO:0000259" key="3">
    <source>
        <dbReference type="PROSITE" id="PS01180"/>
    </source>
</evidence>
<name>A0A9P0FAJ8_BRAAE</name>
<feature type="domain" description="CUB" evidence="3">
    <location>
        <begin position="36"/>
        <end position="151"/>
    </location>
</feature>
<evidence type="ECO:0000313" key="5">
    <source>
        <dbReference type="Proteomes" id="UP001154078"/>
    </source>
</evidence>
<dbReference type="PROSITE" id="PS01180">
    <property type="entry name" value="CUB"/>
    <property type="match status" value="1"/>
</dbReference>
<dbReference type="PANTHER" id="PTHR33236:SF5">
    <property type="entry name" value="CUB DOMAIN-CONTAINING PROTEIN"/>
    <property type="match status" value="1"/>
</dbReference>
<keyword evidence="1" id="KW-1015">Disulfide bond</keyword>
<dbReference type="Gene3D" id="2.60.120.290">
    <property type="entry name" value="Spermadhesin, CUB domain"/>
    <property type="match status" value="1"/>
</dbReference>
<dbReference type="AlphaFoldDB" id="A0A9P0FAJ8"/>
<dbReference type="InterPro" id="IPR058698">
    <property type="entry name" value="CUB_metazoa"/>
</dbReference>
<organism evidence="4 5">
    <name type="scientific">Brassicogethes aeneus</name>
    <name type="common">Rape pollen beetle</name>
    <name type="synonym">Meligethes aeneus</name>
    <dbReference type="NCBI Taxonomy" id="1431903"/>
    <lineage>
        <taxon>Eukaryota</taxon>
        <taxon>Metazoa</taxon>
        <taxon>Ecdysozoa</taxon>
        <taxon>Arthropoda</taxon>
        <taxon>Hexapoda</taxon>
        <taxon>Insecta</taxon>
        <taxon>Pterygota</taxon>
        <taxon>Neoptera</taxon>
        <taxon>Endopterygota</taxon>
        <taxon>Coleoptera</taxon>
        <taxon>Polyphaga</taxon>
        <taxon>Cucujiformia</taxon>
        <taxon>Nitidulidae</taxon>
        <taxon>Meligethinae</taxon>
        <taxon>Brassicogethes</taxon>
    </lineage>
</organism>
<protein>
    <recommendedName>
        <fullName evidence="3">CUB domain-containing protein</fullName>
    </recommendedName>
</protein>
<dbReference type="Pfam" id="PF00431">
    <property type="entry name" value="CUB"/>
    <property type="match status" value="1"/>
</dbReference>